<sequence>MPEPVSFLLRNLSPNLQPISAWHASMIIDSKSKSVQTLPVWLQDVLVNGLGFWQSGLCLRDGRWRQFECLDCFDIDSVHNDFQRGILYVLFYPDLVENVMCAWAKYQGDNGHVVETLAAGCYSPTRKIDWCVYVA</sequence>
<organism evidence="1 2">
    <name type="scientific">Porites lobata</name>
    <dbReference type="NCBI Taxonomy" id="104759"/>
    <lineage>
        <taxon>Eukaryota</taxon>
        <taxon>Metazoa</taxon>
        <taxon>Cnidaria</taxon>
        <taxon>Anthozoa</taxon>
        <taxon>Hexacorallia</taxon>
        <taxon>Scleractinia</taxon>
        <taxon>Fungiina</taxon>
        <taxon>Poritidae</taxon>
        <taxon>Porites</taxon>
    </lineage>
</organism>
<gene>
    <name evidence="1" type="ORF">PLOB_00012010</name>
</gene>
<reference evidence="1 2" key="1">
    <citation type="submission" date="2022-05" db="EMBL/GenBank/DDBJ databases">
        <authorList>
            <consortium name="Genoscope - CEA"/>
            <person name="William W."/>
        </authorList>
    </citation>
    <scope>NUCLEOTIDE SEQUENCE [LARGE SCALE GENOMIC DNA]</scope>
</reference>
<dbReference type="Proteomes" id="UP001159405">
    <property type="component" value="Unassembled WGS sequence"/>
</dbReference>
<evidence type="ECO:0000313" key="1">
    <source>
        <dbReference type="EMBL" id="CAH3171624.1"/>
    </source>
</evidence>
<name>A0ABN8QX81_9CNID</name>
<evidence type="ECO:0000313" key="2">
    <source>
        <dbReference type="Proteomes" id="UP001159405"/>
    </source>
</evidence>
<proteinExistence type="predicted"/>
<dbReference type="EMBL" id="CALNXK010000165">
    <property type="protein sequence ID" value="CAH3171624.1"/>
    <property type="molecule type" value="Genomic_DNA"/>
</dbReference>
<accession>A0ABN8QX81</accession>
<keyword evidence="2" id="KW-1185">Reference proteome</keyword>
<comment type="caution">
    <text evidence="1">The sequence shown here is derived from an EMBL/GenBank/DDBJ whole genome shotgun (WGS) entry which is preliminary data.</text>
</comment>
<protein>
    <submittedName>
        <fullName evidence="1">Uncharacterized protein</fullName>
    </submittedName>
</protein>